<dbReference type="EMBL" id="CAIJDO010000210">
    <property type="protein sequence ID" value="CAD0007860.1"/>
    <property type="molecule type" value="Genomic_DNA"/>
</dbReference>
<organism evidence="1 2">
    <name type="scientific">Flavobacterium chungangense</name>
    <dbReference type="NCBI Taxonomy" id="554283"/>
    <lineage>
        <taxon>Bacteria</taxon>
        <taxon>Pseudomonadati</taxon>
        <taxon>Bacteroidota</taxon>
        <taxon>Flavobacteriia</taxon>
        <taxon>Flavobacteriales</taxon>
        <taxon>Flavobacteriaceae</taxon>
        <taxon>Flavobacterium</taxon>
    </lineage>
</organism>
<comment type="caution">
    <text evidence="1">The sequence shown here is derived from an EMBL/GenBank/DDBJ whole genome shotgun (WGS) entry which is preliminary data.</text>
</comment>
<keyword evidence="2" id="KW-1185">Reference proteome</keyword>
<evidence type="ECO:0000313" key="1">
    <source>
        <dbReference type="EMBL" id="CAD0007860.1"/>
    </source>
</evidence>
<name>A0A6V6Z7W2_9FLAO</name>
<evidence type="ECO:0000313" key="2">
    <source>
        <dbReference type="Proteomes" id="UP000556700"/>
    </source>
</evidence>
<gene>
    <name evidence="1" type="ORF">FLACHUCJ7_03503</name>
</gene>
<proteinExistence type="predicted"/>
<dbReference type="AlphaFoldDB" id="A0A6V6Z7W2"/>
<dbReference type="RefSeq" id="WP_031457409.1">
    <property type="nucleotide sequence ID" value="NZ_CAIJDO010000210.1"/>
</dbReference>
<protein>
    <submittedName>
        <fullName evidence="1">Uncharacterized protein</fullName>
    </submittedName>
</protein>
<accession>A0A6V6Z7W2</accession>
<sequence length="91" mass="10886">MLKILEKEKLLQDESIHKTEFEKQWYFSLEDVAIYLQEDLSEVENIELPLLFDGKRKTVQTATFEDIEKGRKKEPLSEFNKALLKARHFKK</sequence>
<reference evidence="1 2" key="1">
    <citation type="submission" date="2020-06" db="EMBL/GenBank/DDBJ databases">
        <authorList>
            <person name="Criscuolo A."/>
        </authorList>
    </citation>
    <scope>NUCLEOTIDE SEQUENCE [LARGE SCALE GENOMIC DNA]</scope>
    <source>
        <strain evidence="2">CIP 110025</strain>
    </source>
</reference>
<dbReference type="Proteomes" id="UP000556700">
    <property type="component" value="Unassembled WGS sequence"/>
</dbReference>